<dbReference type="PIRSF" id="PIRSF000097">
    <property type="entry name" value="AKR"/>
    <property type="match status" value="1"/>
</dbReference>
<dbReference type="PANTHER" id="PTHR11732">
    <property type="entry name" value="ALDO/KETO REDUCTASE"/>
    <property type="match status" value="1"/>
</dbReference>
<evidence type="ECO:0000313" key="5">
    <source>
        <dbReference type="EMBL" id="OEU14012.1"/>
    </source>
</evidence>
<dbReference type="Pfam" id="PF00248">
    <property type="entry name" value="Aldo_ket_red"/>
    <property type="match status" value="1"/>
</dbReference>
<dbReference type="InterPro" id="IPR023210">
    <property type="entry name" value="NADP_OxRdtase_dom"/>
</dbReference>
<dbReference type="Proteomes" id="UP000095751">
    <property type="component" value="Unassembled WGS sequence"/>
</dbReference>
<keyword evidence="6" id="KW-1185">Reference proteome</keyword>
<evidence type="ECO:0000313" key="6">
    <source>
        <dbReference type="Proteomes" id="UP000095751"/>
    </source>
</evidence>
<dbReference type="AlphaFoldDB" id="A0A1E7F754"/>
<dbReference type="InterPro" id="IPR020471">
    <property type="entry name" value="AKR"/>
</dbReference>
<proteinExistence type="predicted"/>
<dbReference type="GO" id="GO:0016491">
    <property type="term" value="F:oxidoreductase activity"/>
    <property type="evidence" value="ECO:0007669"/>
    <property type="project" value="InterPro"/>
</dbReference>
<evidence type="ECO:0000256" key="3">
    <source>
        <dbReference type="PIRSR" id="PIRSR000097-3"/>
    </source>
</evidence>
<dbReference type="SUPFAM" id="SSF51430">
    <property type="entry name" value="NAD(P)-linked oxidoreductase"/>
    <property type="match status" value="1"/>
</dbReference>
<evidence type="ECO:0000256" key="1">
    <source>
        <dbReference type="PIRSR" id="PIRSR000097-1"/>
    </source>
</evidence>
<dbReference type="InterPro" id="IPR018170">
    <property type="entry name" value="Aldo/ket_reductase_CS"/>
</dbReference>
<feature type="binding site" evidence="2">
    <location>
        <position position="112"/>
    </location>
    <ligand>
        <name>substrate</name>
    </ligand>
</feature>
<dbReference type="InParanoid" id="A0A1E7F754"/>
<feature type="domain" description="NADP-dependent oxidoreductase" evidence="4">
    <location>
        <begin position="16"/>
        <end position="293"/>
    </location>
</feature>
<organism evidence="5 6">
    <name type="scientific">Fragilariopsis cylindrus CCMP1102</name>
    <dbReference type="NCBI Taxonomy" id="635003"/>
    <lineage>
        <taxon>Eukaryota</taxon>
        <taxon>Sar</taxon>
        <taxon>Stramenopiles</taxon>
        <taxon>Ochrophyta</taxon>
        <taxon>Bacillariophyta</taxon>
        <taxon>Bacillariophyceae</taxon>
        <taxon>Bacillariophycidae</taxon>
        <taxon>Bacillariales</taxon>
        <taxon>Bacillariaceae</taxon>
        <taxon>Fragilariopsis</taxon>
    </lineage>
</organism>
<accession>A0A1E7F754</accession>
<dbReference type="PROSITE" id="PS00063">
    <property type="entry name" value="ALDOKETO_REDUCTASE_3"/>
    <property type="match status" value="1"/>
</dbReference>
<gene>
    <name evidence="5" type="ORF">FRACYDRAFT_210046</name>
</gene>
<evidence type="ECO:0000256" key="2">
    <source>
        <dbReference type="PIRSR" id="PIRSR000097-2"/>
    </source>
</evidence>
<feature type="active site" description="Proton donor" evidence="1">
    <location>
        <position position="50"/>
    </location>
</feature>
<dbReference type="EMBL" id="KV784361">
    <property type="protein sequence ID" value="OEU14012.1"/>
    <property type="molecule type" value="Genomic_DNA"/>
</dbReference>
<protein>
    <submittedName>
        <fullName evidence="5">Aldo/keto reductase</fullName>
    </submittedName>
</protein>
<feature type="site" description="Lowers pKa of active site Tyr" evidence="3">
    <location>
        <position position="79"/>
    </location>
</feature>
<reference evidence="5 6" key="1">
    <citation type="submission" date="2016-09" db="EMBL/GenBank/DDBJ databases">
        <title>Extensive genetic diversity and differential bi-allelic expression allows diatom success in the polar Southern Ocean.</title>
        <authorList>
            <consortium name="DOE Joint Genome Institute"/>
            <person name="Mock T."/>
            <person name="Otillar R.P."/>
            <person name="Strauss J."/>
            <person name="Dupont C."/>
            <person name="Frickenhaus S."/>
            <person name="Maumus F."/>
            <person name="Mcmullan M."/>
            <person name="Sanges R."/>
            <person name="Schmutz J."/>
            <person name="Toseland A."/>
            <person name="Valas R."/>
            <person name="Veluchamy A."/>
            <person name="Ward B.J."/>
            <person name="Allen A."/>
            <person name="Barry K."/>
            <person name="Falciatore A."/>
            <person name="Ferrante M."/>
            <person name="Fortunato A.E."/>
            <person name="Gloeckner G."/>
            <person name="Gruber A."/>
            <person name="Hipkin R."/>
            <person name="Janech M."/>
            <person name="Kroth P."/>
            <person name="Leese F."/>
            <person name="Lindquist E."/>
            <person name="Lyon B.R."/>
            <person name="Martin J."/>
            <person name="Mayer C."/>
            <person name="Parker M."/>
            <person name="Quesneville H."/>
            <person name="Raymond J."/>
            <person name="Uhlig C."/>
            <person name="Valentin K.U."/>
            <person name="Worden A.Z."/>
            <person name="Armbrust E.V."/>
            <person name="Bowler C."/>
            <person name="Green B."/>
            <person name="Moulton V."/>
            <person name="Van Oosterhout C."/>
            <person name="Grigoriev I."/>
        </authorList>
    </citation>
    <scope>NUCLEOTIDE SEQUENCE [LARGE SCALE GENOMIC DNA]</scope>
    <source>
        <strain evidence="5 6">CCMP1102</strain>
    </source>
</reference>
<sequence>MNISSSNSHPHPLDFPIGLGTMDIQPDNTLTAIESALSLGYRRIDCAPVYFNEDKIGDALSEVDIGNIIQRKDLFVVSKLASPFHRKKHVKIGLQKTLNDLRLDYLDLYLMHWPQAFKYVDIDPNIRGYDGEAGKIDDSNNGENIDPNVSIHETWSAMEELVDEGLVRNIGVSNFPVSLLHELMSGNHRIQPVVNQVEMHPYLQQSKLLAYCQKRNVHVQAYSPLGSPGYKEDDDPTLLDDPVLKKIAMNHGITVAQVCIGWALQRGTTVVVKSTSPERQRENIKLQLTDSVVSIDNSVDENSSAAGFMFSEEELREIAGLESGHRLFRPEEWWGDMAMAVFD</sequence>
<dbReference type="KEGG" id="fcy:FRACYDRAFT_210046"/>
<dbReference type="Gene3D" id="3.20.20.100">
    <property type="entry name" value="NADP-dependent oxidoreductase domain"/>
    <property type="match status" value="1"/>
</dbReference>
<dbReference type="OrthoDB" id="416253at2759"/>
<dbReference type="InterPro" id="IPR036812">
    <property type="entry name" value="NAD(P)_OxRdtase_dom_sf"/>
</dbReference>
<dbReference type="PRINTS" id="PR00069">
    <property type="entry name" value="ALDKETRDTASE"/>
</dbReference>
<evidence type="ECO:0000259" key="4">
    <source>
        <dbReference type="Pfam" id="PF00248"/>
    </source>
</evidence>
<name>A0A1E7F754_9STRA</name>
<dbReference type="PROSITE" id="PS00062">
    <property type="entry name" value="ALDOKETO_REDUCTASE_2"/>
    <property type="match status" value="1"/>
</dbReference>